<reference evidence="10 11" key="1">
    <citation type="submission" date="2014-04" db="EMBL/GenBank/DDBJ databases">
        <authorList>
            <person name="Hornung B.V."/>
        </authorList>
    </citation>
    <scope>NUCLEOTIDE SEQUENCE [LARGE SCALE GENOMIC DNA]</scope>
    <source>
        <strain evidence="10 11">CRIB</strain>
    </source>
</reference>
<evidence type="ECO:0000313" key="11">
    <source>
        <dbReference type="Proteomes" id="UP000245622"/>
    </source>
</evidence>
<dbReference type="PROSITE" id="PS50850">
    <property type="entry name" value="MFS"/>
    <property type="match status" value="1"/>
</dbReference>
<feature type="transmembrane region" description="Helical" evidence="8">
    <location>
        <begin position="285"/>
        <end position="303"/>
    </location>
</feature>
<evidence type="ECO:0000256" key="8">
    <source>
        <dbReference type="SAM" id="Phobius"/>
    </source>
</evidence>
<dbReference type="RefSeq" id="WP_180703098.1">
    <property type="nucleotide sequence ID" value="NZ_CAPJZF010000077.1"/>
</dbReference>
<keyword evidence="6 8" id="KW-1133">Transmembrane helix</keyword>
<feature type="domain" description="Major facilitator superfamily (MFS) profile" evidence="9">
    <location>
        <begin position="2"/>
        <end position="374"/>
    </location>
</feature>
<feature type="transmembrane region" description="Helical" evidence="8">
    <location>
        <begin position="40"/>
        <end position="60"/>
    </location>
</feature>
<dbReference type="GO" id="GO:0030395">
    <property type="term" value="F:lactose binding"/>
    <property type="evidence" value="ECO:0007669"/>
    <property type="project" value="TreeGrafter"/>
</dbReference>
<dbReference type="KEGG" id="ril:CRIB_622"/>
<feature type="transmembrane region" description="Helical" evidence="8">
    <location>
        <begin position="7"/>
        <end position="28"/>
    </location>
</feature>
<keyword evidence="3" id="KW-1003">Cell membrane</keyword>
<organism evidence="10 11">
    <name type="scientific">Romboutsia ilealis</name>
    <dbReference type="NCBI Taxonomy" id="1115758"/>
    <lineage>
        <taxon>Bacteria</taxon>
        <taxon>Bacillati</taxon>
        <taxon>Bacillota</taxon>
        <taxon>Clostridia</taxon>
        <taxon>Peptostreptococcales</taxon>
        <taxon>Peptostreptococcaceae</taxon>
        <taxon>Romboutsia</taxon>
    </lineage>
</organism>
<dbReference type="EMBL" id="LN555523">
    <property type="protein sequence ID" value="CED93375.1"/>
    <property type="molecule type" value="Genomic_DNA"/>
</dbReference>
<keyword evidence="11" id="KW-1185">Reference proteome</keyword>
<evidence type="ECO:0000256" key="7">
    <source>
        <dbReference type="ARBA" id="ARBA00023136"/>
    </source>
</evidence>
<accession>A0A1V1HZK5</accession>
<evidence type="ECO:0000256" key="1">
    <source>
        <dbReference type="ARBA" id="ARBA00004429"/>
    </source>
</evidence>
<feature type="transmembrane region" description="Helical" evidence="8">
    <location>
        <begin position="155"/>
        <end position="174"/>
    </location>
</feature>
<feature type="transmembrane region" description="Helical" evidence="8">
    <location>
        <begin position="69"/>
        <end position="87"/>
    </location>
</feature>
<protein>
    <submittedName>
        <fullName evidence="10">Transporter, Major Facilitator Superfamily</fullName>
    </submittedName>
</protein>
<evidence type="ECO:0000256" key="5">
    <source>
        <dbReference type="ARBA" id="ARBA00022692"/>
    </source>
</evidence>
<feature type="transmembrane region" description="Helical" evidence="8">
    <location>
        <begin position="131"/>
        <end position="149"/>
    </location>
</feature>
<evidence type="ECO:0000256" key="3">
    <source>
        <dbReference type="ARBA" id="ARBA00022475"/>
    </source>
</evidence>
<dbReference type="GO" id="GO:0015528">
    <property type="term" value="F:lactose:proton symporter activity"/>
    <property type="evidence" value="ECO:0007669"/>
    <property type="project" value="TreeGrafter"/>
</dbReference>
<keyword evidence="4" id="KW-0997">Cell inner membrane</keyword>
<dbReference type="Proteomes" id="UP000245622">
    <property type="component" value="Chromosome 1"/>
</dbReference>
<keyword evidence="2" id="KW-0813">Transport</keyword>
<comment type="subcellular location">
    <subcellularLocation>
        <location evidence="1">Cell inner membrane</location>
        <topology evidence="1">Multi-pass membrane protein</topology>
    </subcellularLocation>
</comment>
<dbReference type="PANTHER" id="PTHR23522:SF10">
    <property type="entry name" value="3-PHENYLPROPIONIC ACID TRANSPORTER-RELATED"/>
    <property type="match status" value="1"/>
</dbReference>
<gene>
    <name evidence="10" type="ORF">CRIB_622</name>
</gene>
<evidence type="ECO:0000313" key="10">
    <source>
        <dbReference type="EMBL" id="CED93375.1"/>
    </source>
</evidence>
<dbReference type="InterPro" id="IPR011701">
    <property type="entry name" value="MFS"/>
</dbReference>
<evidence type="ECO:0000256" key="2">
    <source>
        <dbReference type="ARBA" id="ARBA00022448"/>
    </source>
</evidence>
<evidence type="ECO:0000256" key="6">
    <source>
        <dbReference type="ARBA" id="ARBA00022989"/>
    </source>
</evidence>
<evidence type="ECO:0000256" key="4">
    <source>
        <dbReference type="ARBA" id="ARBA00022519"/>
    </source>
</evidence>
<dbReference type="InterPro" id="IPR020846">
    <property type="entry name" value="MFS_dom"/>
</dbReference>
<dbReference type="GO" id="GO:0005886">
    <property type="term" value="C:plasma membrane"/>
    <property type="evidence" value="ECO:0007669"/>
    <property type="project" value="UniProtKB-SubCell"/>
</dbReference>
<dbReference type="Gene3D" id="1.20.1250.20">
    <property type="entry name" value="MFS general substrate transporter like domains"/>
    <property type="match status" value="2"/>
</dbReference>
<feature type="transmembrane region" description="Helical" evidence="8">
    <location>
        <begin position="324"/>
        <end position="345"/>
    </location>
</feature>
<keyword evidence="7 8" id="KW-0472">Membrane</keyword>
<keyword evidence="5 8" id="KW-0812">Transmembrane</keyword>
<feature type="transmembrane region" description="Helical" evidence="8">
    <location>
        <begin position="351"/>
        <end position="369"/>
    </location>
</feature>
<proteinExistence type="predicted"/>
<feature type="transmembrane region" description="Helical" evidence="8">
    <location>
        <begin position="261"/>
        <end position="279"/>
    </location>
</feature>
<name>A0A1V1HZK5_9FIRM</name>
<dbReference type="Pfam" id="PF07690">
    <property type="entry name" value="MFS_1"/>
    <property type="match status" value="1"/>
</dbReference>
<feature type="transmembrane region" description="Helical" evidence="8">
    <location>
        <begin position="233"/>
        <end position="249"/>
    </location>
</feature>
<evidence type="ECO:0000259" key="9">
    <source>
        <dbReference type="PROSITE" id="PS50850"/>
    </source>
</evidence>
<dbReference type="PANTHER" id="PTHR23522">
    <property type="entry name" value="BLL5896 PROTEIN"/>
    <property type="match status" value="1"/>
</dbReference>
<dbReference type="InterPro" id="IPR036259">
    <property type="entry name" value="MFS_trans_sf"/>
</dbReference>
<dbReference type="AlphaFoldDB" id="A0A1V1HZK5"/>
<dbReference type="GeneID" id="82204805"/>
<feature type="transmembrane region" description="Helical" evidence="8">
    <location>
        <begin position="93"/>
        <end position="111"/>
    </location>
</feature>
<sequence length="378" mass="42184">MRALLFRIIYFFIFFGTSTIAGMLIPFLQYKGFYPIQTGSLISLFTLSGLIGLFSVGYFCDKLKTIKKVLFPSLIITTITGTIAILFNKGIAFYLGFFLMGLFNAMLGPLCDSWIMESSDDIKSKFGQLRAFGSVGWAFGVLIVGFVISNLGYKYVVYIYMGALLVGIICAFRLKDVAKSYEGSMSFKLLLTNKDYIFIVVTLLIICIGFRGYLQLLPYGIERIGGDTSNLGIYNFICSVSEIVMLILCSKIMHKLSPDKLIILSPIAVFIQMSVLYFIPNIYAIYLSGLLQIFTYPIILMVGRTMIDRVCPANLKTTSQLMGFAMFNSLGVIIGSFVVGFLIEYLKIDRAILVMMGVALLGVLCAIFYDRKTKDKTI</sequence>
<dbReference type="SUPFAM" id="SSF103473">
    <property type="entry name" value="MFS general substrate transporter"/>
    <property type="match status" value="1"/>
</dbReference>
<feature type="transmembrane region" description="Helical" evidence="8">
    <location>
        <begin position="195"/>
        <end position="213"/>
    </location>
</feature>